<feature type="domain" description="Secretion system C-terminal sorting" evidence="1">
    <location>
        <begin position="637"/>
        <end position="711"/>
    </location>
</feature>
<evidence type="ECO:0000313" key="2">
    <source>
        <dbReference type="EMBL" id="KAA9325960.1"/>
    </source>
</evidence>
<dbReference type="AlphaFoldDB" id="A0A5N1IQW6"/>
<proteinExistence type="predicted"/>
<sequence>MNKTVLFSEKKWKNEIAERFCFKPVALLFLVNLCFLLVRPSAEAASFSTFRSGNWNDPRTWTNNGNGGIPGPLDDVSISGKDVLVLNVPLAQCASLTLKSASGSSTLIFSGSNKLVVSGNVVITSPTQDGDSKTIEVGSGTLEAANLTLTGSNGLRIGKLMLSNGLVKIRNNITFVGGTNAMIDISGTGILRVGGILGANGTLNPGTSSTVIFDGLAPQTMPSTLSYAHVTIENPTTVTLDGAVTQGKLTGNLKVTAGTLENGGFAIAGTGGGVIQVLDDAALGLGGTSTFPTGFANIILGPISKVMYKGANQRVAALTYGKLAISKTGTGVIKTLEGDASVITALEFNNVKLNASNHVFTVGPSAIITGPTSAAYVVTGGTGKLLIRNVGTGGRSGEVLFPVGATSSSYTPAYITNQGPANSFSVHVTDGVKDRYGNLIAAHVVNKTWDVTNETTNNTDNVKLRLQWTADDETAGFNRATCSISHYDAQAGTWNRIGLPGTASGLNPYAAIGQGIVAFSPFAVGDLDSPLPVDMMYFNATKVDQGALLTWETATEKNNQGFEVQVSADGRNFETAGSVNTLNGNSSSNQKYKYLDKQQGRTGTWYYRLKQTDLDGKASFFGPKAVSFSKQEEGVKVFPNPFKEQFSLQLKALDEEPVELTLTDMCGREVYRELRPVVNGSNDLQVNLKGDYPAGLYLLTAKTKQNVFSSRLLKQ</sequence>
<evidence type="ECO:0000259" key="1">
    <source>
        <dbReference type="Pfam" id="PF18962"/>
    </source>
</evidence>
<comment type="caution">
    <text evidence="2">The sequence shown here is derived from an EMBL/GenBank/DDBJ whole genome shotgun (WGS) entry which is preliminary data.</text>
</comment>
<keyword evidence="3" id="KW-1185">Reference proteome</keyword>
<organism evidence="2 3">
    <name type="scientific">Adhaeribacter soli</name>
    <dbReference type="NCBI Taxonomy" id="2607655"/>
    <lineage>
        <taxon>Bacteria</taxon>
        <taxon>Pseudomonadati</taxon>
        <taxon>Bacteroidota</taxon>
        <taxon>Cytophagia</taxon>
        <taxon>Cytophagales</taxon>
        <taxon>Hymenobacteraceae</taxon>
        <taxon>Adhaeribacter</taxon>
    </lineage>
</organism>
<dbReference type="Proteomes" id="UP000326570">
    <property type="component" value="Unassembled WGS sequence"/>
</dbReference>
<protein>
    <submittedName>
        <fullName evidence="2">T9SS type A sorting domain-containing protein</fullName>
    </submittedName>
</protein>
<dbReference type="NCBIfam" id="TIGR04183">
    <property type="entry name" value="Por_Secre_tail"/>
    <property type="match status" value="1"/>
</dbReference>
<dbReference type="InterPro" id="IPR026444">
    <property type="entry name" value="Secre_tail"/>
</dbReference>
<accession>A0A5N1IQW6</accession>
<reference evidence="2 3" key="1">
    <citation type="submission" date="2019-09" db="EMBL/GenBank/DDBJ databases">
        <title>Genome sequence of Adhaeribacter sp. M2.</title>
        <authorList>
            <person name="Srinivasan S."/>
        </authorList>
    </citation>
    <scope>NUCLEOTIDE SEQUENCE [LARGE SCALE GENOMIC DNA]</scope>
    <source>
        <strain evidence="2 3">M2</strain>
    </source>
</reference>
<dbReference type="EMBL" id="VTWT01000010">
    <property type="protein sequence ID" value="KAA9325960.1"/>
    <property type="molecule type" value="Genomic_DNA"/>
</dbReference>
<gene>
    <name evidence="2" type="ORF">F0P94_16175</name>
</gene>
<evidence type="ECO:0000313" key="3">
    <source>
        <dbReference type="Proteomes" id="UP000326570"/>
    </source>
</evidence>
<name>A0A5N1IQW6_9BACT</name>
<dbReference type="Pfam" id="PF18962">
    <property type="entry name" value="Por_Secre_tail"/>
    <property type="match status" value="1"/>
</dbReference>